<name>A0A412X6G4_BACUN</name>
<protein>
    <submittedName>
        <fullName evidence="2">Toxin Bro</fullName>
    </submittedName>
</protein>
<reference evidence="2 3" key="1">
    <citation type="submission" date="2018-08" db="EMBL/GenBank/DDBJ databases">
        <title>A genome reference for cultivated species of the human gut microbiota.</title>
        <authorList>
            <person name="Zou Y."/>
            <person name="Xue W."/>
            <person name="Luo G."/>
        </authorList>
    </citation>
    <scope>NUCLEOTIDE SEQUENCE [LARGE SCALE GENOMIC DNA]</scope>
    <source>
        <strain evidence="2 3">AF14-42</strain>
    </source>
</reference>
<dbReference type="AlphaFoldDB" id="A0A412X6G4"/>
<evidence type="ECO:0000259" key="1">
    <source>
        <dbReference type="PROSITE" id="PS51750"/>
    </source>
</evidence>
<dbReference type="InterPro" id="IPR003497">
    <property type="entry name" value="BRO_N_domain"/>
</dbReference>
<dbReference type="PROSITE" id="PS51750">
    <property type="entry name" value="BRO_N"/>
    <property type="match status" value="1"/>
</dbReference>
<sequence length="243" mass="27640">MKNELKIFENEAFGKVRIIEKNNEPWFVGKDVADILGYKNGSRDINVHVDEEDRLKYQIRTAGQAREQTLINESGLYSLILYSKLPAAKKFKRWVTSEILPAIRKTGSYSVNQDIKAREVEARLNNSRARVASTFLKVAQMTDLLEYKHICQQKAAEVLSGLPLLPMEEAKEITYSATDIGKMLGVSANKIGKIANQHNLKTPQYGKLFYSKSEHSCKEVETFRYYECAILKFREILKGGVVA</sequence>
<proteinExistence type="predicted"/>
<organism evidence="2 3">
    <name type="scientific">Bacteroides uniformis</name>
    <dbReference type="NCBI Taxonomy" id="820"/>
    <lineage>
        <taxon>Bacteria</taxon>
        <taxon>Pseudomonadati</taxon>
        <taxon>Bacteroidota</taxon>
        <taxon>Bacteroidia</taxon>
        <taxon>Bacteroidales</taxon>
        <taxon>Bacteroidaceae</taxon>
        <taxon>Bacteroides</taxon>
    </lineage>
</organism>
<accession>A0A412X6G4</accession>
<comment type="caution">
    <text evidence="2">The sequence shown here is derived from an EMBL/GenBank/DDBJ whole genome shotgun (WGS) entry which is preliminary data.</text>
</comment>
<evidence type="ECO:0000313" key="3">
    <source>
        <dbReference type="Proteomes" id="UP000285343"/>
    </source>
</evidence>
<evidence type="ECO:0000313" key="2">
    <source>
        <dbReference type="EMBL" id="RGV36501.1"/>
    </source>
</evidence>
<dbReference type="RefSeq" id="WP_117947952.1">
    <property type="nucleotide sequence ID" value="NZ_QRZC01000040.1"/>
</dbReference>
<dbReference type="PANTHER" id="PTHR36180">
    <property type="entry name" value="DNA-BINDING PROTEIN-RELATED-RELATED"/>
    <property type="match status" value="1"/>
</dbReference>
<dbReference type="Proteomes" id="UP000285343">
    <property type="component" value="Unassembled WGS sequence"/>
</dbReference>
<dbReference type="PANTHER" id="PTHR36180:SF2">
    <property type="entry name" value="BRO FAMILY PROTEIN"/>
    <property type="match status" value="1"/>
</dbReference>
<dbReference type="EMBL" id="QRZC01000040">
    <property type="protein sequence ID" value="RGV36501.1"/>
    <property type="molecule type" value="Genomic_DNA"/>
</dbReference>
<feature type="domain" description="Bro-N" evidence="1">
    <location>
        <begin position="2"/>
        <end position="107"/>
    </location>
</feature>
<gene>
    <name evidence="2" type="ORF">DWW14_20945</name>
</gene>
<dbReference type="Pfam" id="PF02498">
    <property type="entry name" value="Bro-N"/>
    <property type="match status" value="1"/>
</dbReference>
<dbReference type="SMART" id="SM01040">
    <property type="entry name" value="Bro-N"/>
    <property type="match status" value="1"/>
</dbReference>